<dbReference type="PANTHER" id="PTHR48079">
    <property type="entry name" value="PROTEIN YEEZ"/>
    <property type="match status" value="1"/>
</dbReference>
<dbReference type="EMBL" id="AOIU01000013">
    <property type="protein sequence ID" value="ELZ27657.1"/>
    <property type="molecule type" value="Genomic_DNA"/>
</dbReference>
<dbReference type="AlphaFoldDB" id="M0CZ03"/>
<feature type="domain" description="NAD(P)-binding" evidence="2">
    <location>
        <begin position="7"/>
        <end position="147"/>
    </location>
</feature>
<name>M0CZ03_9EURY</name>
<dbReference type="OrthoDB" id="358920at2157"/>
<dbReference type="Proteomes" id="UP000011626">
    <property type="component" value="Unassembled WGS sequence"/>
</dbReference>
<dbReference type="SUPFAM" id="SSF51735">
    <property type="entry name" value="NAD(P)-binding Rossmann-fold domains"/>
    <property type="match status" value="1"/>
</dbReference>
<keyword evidence="4" id="KW-1185">Reference proteome</keyword>
<dbReference type="eggNOG" id="arCOG03015">
    <property type="taxonomic scope" value="Archaea"/>
</dbReference>
<evidence type="ECO:0000259" key="2">
    <source>
        <dbReference type="Pfam" id="PF13460"/>
    </source>
</evidence>
<dbReference type="GO" id="GO:0005737">
    <property type="term" value="C:cytoplasm"/>
    <property type="evidence" value="ECO:0007669"/>
    <property type="project" value="TreeGrafter"/>
</dbReference>
<dbReference type="GO" id="GO:0004029">
    <property type="term" value="F:aldehyde dehydrogenase (NAD+) activity"/>
    <property type="evidence" value="ECO:0007669"/>
    <property type="project" value="TreeGrafter"/>
</dbReference>
<dbReference type="PATRIC" id="fig|797114.5.peg.1439"/>
<evidence type="ECO:0000256" key="1">
    <source>
        <dbReference type="SAM" id="MobiDB-lite"/>
    </source>
</evidence>
<dbReference type="Pfam" id="PF13460">
    <property type="entry name" value="NAD_binding_10"/>
    <property type="match status" value="1"/>
</dbReference>
<reference evidence="3 4" key="1">
    <citation type="journal article" date="2014" name="PLoS Genet.">
        <title>Phylogenetically driven sequencing of extremely halophilic archaea reveals strategies for static and dynamic osmo-response.</title>
        <authorList>
            <person name="Becker E.A."/>
            <person name="Seitzer P.M."/>
            <person name="Tritt A."/>
            <person name="Larsen D."/>
            <person name="Krusor M."/>
            <person name="Yao A.I."/>
            <person name="Wu D."/>
            <person name="Madern D."/>
            <person name="Eisen J.A."/>
            <person name="Darling A.E."/>
            <person name="Facciotti M.T."/>
        </authorList>
    </citation>
    <scope>NUCLEOTIDE SEQUENCE [LARGE SCALE GENOMIC DNA]</scope>
    <source>
        <strain evidence="3 4">2-9-1</strain>
    </source>
</reference>
<comment type="caution">
    <text evidence="3">The sequence shown here is derived from an EMBL/GenBank/DDBJ whole genome shotgun (WGS) entry which is preliminary data.</text>
</comment>
<dbReference type="InterPro" id="IPR051783">
    <property type="entry name" value="NAD(P)-dependent_oxidoreduct"/>
</dbReference>
<evidence type="ECO:0000313" key="4">
    <source>
        <dbReference type="Proteomes" id="UP000011626"/>
    </source>
</evidence>
<dbReference type="Gene3D" id="3.40.50.720">
    <property type="entry name" value="NAD(P)-binding Rossmann-like Domain"/>
    <property type="match status" value="1"/>
</dbReference>
<protein>
    <submittedName>
        <fullName evidence="3">NmrA family protein</fullName>
    </submittedName>
</protein>
<evidence type="ECO:0000313" key="3">
    <source>
        <dbReference type="EMBL" id="ELZ27657.1"/>
    </source>
</evidence>
<dbReference type="RefSeq" id="WP_006883083.1">
    <property type="nucleotide sequence ID" value="NZ_AOIU01000013.1"/>
</dbReference>
<gene>
    <name evidence="3" type="ORF">C475_07045</name>
</gene>
<sequence length="316" mass="33687">MHVLVTGATGFVGGRLVPALTDAGHEVRALVRDPAAYDPPPGVEVVQGDLLEPGTLDPPFEGIDAAYYLVHSMRAGDDFEERDRRAATHFRNAASLAGVRRVVYLGGLGEDGDDLSPHLRSRREVEQVLAGGDYDLTTLRAAVIVGDGSASFRMVRQLVSRLPLMVTPQWVSNECQPIAIDDVVAYLVGVLDAPGTAGGTYGIGGPDILTYREMLGRTAEAMGRRRPLVLSVPVLTPNLSSYWVGFVTDVPSGVARPLILGLKNPVIVMDDAIRDHVPVDLTPFDDAVEKALAPETPSAESPRAPGRTAGEPGRQD</sequence>
<accession>M0CZ03</accession>
<dbReference type="CDD" id="cd05245">
    <property type="entry name" value="SDR_a2"/>
    <property type="match status" value="1"/>
</dbReference>
<dbReference type="InterPro" id="IPR036291">
    <property type="entry name" value="NAD(P)-bd_dom_sf"/>
</dbReference>
<organism evidence="3 4">
    <name type="scientific">Halosimplex carlsbadense 2-9-1</name>
    <dbReference type="NCBI Taxonomy" id="797114"/>
    <lineage>
        <taxon>Archaea</taxon>
        <taxon>Methanobacteriati</taxon>
        <taxon>Methanobacteriota</taxon>
        <taxon>Stenosarchaea group</taxon>
        <taxon>Halobacteria</taxon>
        <taxon>Halobacteriales</taxon>
        <taxon>Haloarculaceae</taxon>
        <taxon>Halosimplex</taxon>
    </lineage>
</organism>
<dbReference type="STRING" id="797114.C475_07045"/>
<dbReference type="PANTHER" id="PTHR48079:SF6">
    <property type="entry name" value="NAD(P)-BINDING DOMAIN-CONTAINING PROTEIN-RELATED"/>
    <property type="match status" value="1"/>
</dbReference>
<dbReference type="InterPro" id="IPR016040">
    <property type="entry name" value="NAD(P)-bd_dom"/>
</dbReference>
<feature type="region of interest" description="Disordered" evidence="1">
    <location>
        <begin position="288"/>
        <end position="316"/>
    </location>
</feature>
<proteinExistence type="predicted"/>